<dbReference type="KEGG" id="acib:ACBT_0859"/>
<keyword evidence="1" id="KW-1133">Transmembrane helix</keyword>
<gene>
    <name evidence="2" type="ORF">ACBT_0859</name>
</gene>
<accession>A0A7L5JNQ3</accession>
<evidence type="ECO:0000313" key="2">
    <source>
        <dbReference type="EMBL" id="QKJ26780.1"/>
    </source>
</evidence>
<organism evidence="2 3">
    <name type="scientific">Aliarcobacter cibarius</name>
    <dbReference type="NCBI Taxonomy" id="255507"/>
    <lineage>
        <taxon>Bacteria</taxon>
        <taxon>Pseudomonadati</taxon>
        <taxon>Campylobacterota</taxon>
        <taxon>Epsilonproteobacteria</taxon>
        <taxon>Campylobacterales</taxon>
        <taxon>Arcobacteraceae</taxon>
        <taxon>Aliarcobacter</taxon>
    </lineage>
</organism>
<dbReference type="Proteomes" id="UP000509513">
    <property type="component" value="Chromosome"/>
</dbReference>
<evidence type="ECO:0000313" key="3">
    <source>
        <dbReference type="Proteomes" id="UP000509513"/>
    </source>
</evidence>
<keyword evidence="1" id="KW-0472">Membrane</keyword>
<sequence>MFENEVTLTFIFQTIAVILVLTAIGIFFVKKYEKKGE</sequence>
<dbReference type="EMBL" id="CP054051">
    <property type="protein sequence ID" value="QKJ26780.1"/>
    <property type="molecule type" value="Genomic_DNA"/>
</dbReference>
<proteinExistence type="predicted"/>
<protein>
    <submittedName>
        <fullName evidence="2">Uncharacterized protein</fullName>
    </submittedName>
</protein>
<feature type="transmembrane region" description="Helical" evidence="1">
    <location>
        <begin position="6"/>
        <end position="29"/>
    </location>
</feature>
<name>A0A7L5JNQ3_9BACT</name>
<keyword evidence="1" id="KW-0812">Transmembrane</keyword>
<evidence type="ECO:0000256" key="1">
    <source>
        <dbReference type="SAM" id="Phobius"/>
    </source>
</evidence>
<reference evidence="2 3" key="1">
    <citation type="submission" date="2020-05" db="EMBL/GenBank/DDBJ databases">
        <title>Complete genome sequencing of Campylobacter and Arcobacter type strains.</title>
        <authorList>
            <person name="Miller W.G."/>
            <person name="Yee E."/>
        </authorList>
    </citation>
    <scope>NUCLEOTIDE SEQUENCE [LARGE SCALE GENOMIC DNA]</scope>
    <source>
        <strain evidence="2 3">LMG 21996</strain>
    </source>
</reference>
<dbReference type="AlphaFoldDB" id="A0A7L5JNQ3"/>